<dbReference type="STRING" id="356660.SAMN05444336_106111"/>
<reference evidence="2 3" key="1">
    <citation type="submission" date="2016-10" db="EMBL/GenBank/DDBJ databases">
        <authorList>
            <person name="de Groot N.N."/>
        </authorList>
    </citation>
    <scope>NUCLEOTIDE SEQUENCE [LARGE SCALE GENOMIC DNA]</scope>
    <source>
        <strain evidence="2 3">DSM 17890</strain>
    </source>
</reference>
<dbReference type="AlphaFoldDB" id="A0A1H3CI94"/>
<protein>
    <submittedName>
        <fullName evidence="2">Uncharacterized protein</fullName>
    </submittedName>
</protein>
<evidence type="ECO:0000313" key="3">
    <source>
        <dbReference type="Proteomes" id="UP000199118"/>
    </source>
</evidence>
<keyword evidence="3" id="KW-1185">Reference proteome</keyword>
<proteinExistence type="predicted"/>
<name>A0A1H3CI94_9RHOB</name>
<dbReference type="Proteomes" id="UP000199118">
    <property type="component" value="Unassembled WGS sequence"/>
</dbReference>
<accession>A0A1H3CI94</accession>
<sequence>MTFPARPHGPDKAGPGPARRFAGLPPVERRAALALRLMRVGPDGRWALRRELAEALDARAAERAVQAMDLLVTLMAGAARRRLRPGPLTSLSASVDEAAFGRMVAAAAAGDHAEAARELSRLLDAAPPAGAVEAAETLGLIAAAAQGLRPEGLPAPGADIVD</sequence>
<feature type="region of interest" description="Disordered" evidence="1">
    <location>
        <begin position="1"/>
        <end position="23"/>
    </location>
</feature>
<evidence type="ECO:0000256" key="1">
    <source>
        <dbReference type="SAM" id="MobiDB-lite"/>
    </source>
</evidence>
<evidence type="ECO:0000313" key="2">
    <source>
        <dbReference type="EMBL" id="SDX53628.1"/>
    </source>
</evidence>
<organism evidence="2 3">
    <name type="scientific">Albimonas donghaensis</name>
    <dbReference type="NCBI Taxonomy" id="356660"/>
    <lineage>
        <taxon>Bacteria</taxon>
        <taxon>Pseudomonadati</taxon>
        <taxon>Pseudomonadota</taxon>
        <taxon>Alphaproteobacteria</taxon>
        <taxon>Rhodobacterales</taxon>
        <taxon>Paracoccaceae</taxon>
        <taxon>Albimonas</taxon>
    </lineage>
</organism>
<dbReference type="EMBL" id="FNMZ01000006">
    <property type="protein sequence ID" value="SDX53628.1"/>
    <property type="molecule type" value="Genomic_DNA"/>
</dbReference>
<dbReference type="RefSeq" id="WP_092683591.1">
    <property type="nucleotide sequence ID" value="NZ_FNMZ01000006.1"/>
</dbReference>
<gene>
    <name evidence="2" type="ORF">SAMN05444336_106111</name>
</gene>